<evidence type="ECO:0000313" key="3">
    <source>
        <dbReference type="Proteomes" id="UP000293550"/>
    </source>
</evidence>
<reference evidence="2 3" key="1">
    <citation type="submission" date="2018-10" db="EMBL/GenBank/DDBJ databases">
        <title>An updated phylogeny of the Alphaproteobacteria reveals that the parasitic Rickettsiales and Holosporales have independent origins.</title>
        <authorList>
            <person name="Munoz-Gomez S.A."/>
            <person name="Hess S."/>
            <person name="Burger G."/>
            <person name="Lang B.F."/>
            <person name="Susko E."/>
            <person name="Slamovits C.H."/>
            <person name="Roger A.J."/>
        </authorList>
    </citation>
    <scope>NUCLEOTIDE SEQUENCE [LARGE SCALE GENOMIC DNA]</scope>
    <source>
        <strain evidence="2">HOLO01</strain>
    </source>
</reference>
<keyword evidence="1" id="KW-0732">Signal</keyword>
<feature type="chain" id="PRO_5020906413" evidence="1">
    <location>
        <begin position="20"/>
        <end position="268"/>
    </location>
</feature>
<evidence type="ECO:0000256" key="1">
    <source>
        <dbReference type="SAM" id="SignalP"/>
    </source>
</evidence>
<dbReference type="InterPro" id="IPR015000">
    <property type="entry name" value="EipB-like"/>
</dbReference>
<comment type="caution">
    <text evidence="2">The sequence shown here is derived from an EMBL/GenBank/DDBJ whole genome shotgun (WGS) entry which is preliminary data.</text>
</comment>
<proteinExistence type="predicted"/>
<dbReference type="Proteomes" id="UP000293550">
    <property type="component" value="Unassembled WGS sequence"/>
</dbReference>
<dbReference type="AlphaFoldDB" id="A0A4Q7DKU0"/>
<feature type="signal peptide" evidence="1">
    <location>
        <begin position="1"/>
        <end position="19"/>
    </location>
</feature>
<organism evidence="2 3">
    <name type="scientific">Candidatus Finniella inopinata</name>
    <dbReference type="NCBI Taxonomy" id="1696036"/>
    <lineage>
        <taxon>Bacteria</taxon>
        <taxon>Pseudomonadati</taxon>
        <taxon>Pseudomonadota</taxon>
        <taxon>Alphaproteobacteria</taxon>
        <taxon>Holosporales</taxon>
        <taxon>Candidatus Paracaedibacteraceae</taxon>
        <taxon>Candidatus Finniella</taxon>
    </lineage>
</organism>
<keyword evidence="3" id="KW-1185">Reference proteome</keyword>
<dbReference type="Pfam" id="PF08904">
    <property type="entry name" value="EipB_like"/>
    <property type="match status" value="1"/>
</dbReference>
<name>A0A4Q7DKU0_9PROT</name>
<dbReference type="EMBL" id="SCFB01000003">
    <property type="protein sequence ID" value="RZI46734.1"/>
    <property type="molecule type" value="Genomic_DNA"/>
</dbReference>
<accession>A0A4Q7DKU0</accession>
<dbReference type="OrthoDB" id="9815514at2"/>
<sequence length="268" mass="29948">MKVFVLKIPLILFATLTCALGNIVPHKASYTIALSKPAKGQESSVTGSMTMDIRDTGAGWTFEQQFMVSVNNFTDKADEFRTTIASWESKDGKYYIFTTTSSHNGRIVDYTHGHATTDPFDPGMAVYQQPKACLVRLNPGTLFPLHYLNKILQTIEKVIEKEALNLSNQAVFDGTYSTQDAVEKVNVIMTPLTPALVLNNKDLIDADKAWSLHMAFFQPDSKEIDPDFEMTQTILKSGIILSMEVPMEYGEKTLQTTMTLKDVTIYSH</sequence>
<evidence type="ECO:0000313" key="2">
    <source>
        <dbReference type="EMBL" id="RZI46734.1"/>
    </source>
</evidence>
<gene>
    <name evidence="2" type="ORF">EQU50_01730</name>
</gene>
<protein>
    <submittedName>
        <fullName evidence="2">DUF1849 family protein</fullName>
    </submittedName>
</protein>